<dbReference type="GO" id="GO:0006488">
    <property type="term" value="P:dolichol-linked oligosaccharide biosynthetic process"/>
    <property type="evidence" value="ECO:0007669"/>
    <property type="project" value="InterPro"/>
</dbReference>
<feature type="transmembrane region" description="Helical" evidence="11">
    <location>
        <begin position="116"/>
        <end position="135"/>
    </location>
</feature>
<keyword evidence="6 11" id="KW-1133">Transmembrane helix</keyword>
<proteinExistence type="evidence at transcript level"/>
<dbReference type="GO" id="GO:0043541">
    <property type="term" value="C:UDP-N-acetylglucosamine transferase complex"/>
    <property type="evidence" value="ECO:0007669"/>
    <property type="project" value="TreeGrafter"/>
</dbReference>
<comment type="similarity">
    <text evidence="2">Belongs to the ALG14 family.</text>
</comment>
<keyword evidence="4 11" id="KW-0812">Transmembrane</keyword>
<dbReference type="PROSITE" id="PS51257">
    <property type="entry name" value="PROKAR_LIPOPROTEIN"/>
    <property type="match status" value="1"/>
</dbReference>
<evidence type="ECO:0000256" key="3">
    <source>
        <dbReference type="ARBA" id="ARBA00017467"/>
    </source>
</evidence>
<comment type="subunit">
    <text evidence="8">Forms with ALG13 the active heterodimeric UDP-N-acetylglucosamine transferase complex.</text>
</comment>
<evidence type="ECO:0000256" key="2">
    <source>
        <dbReference type="ARBA" id="ARBA00009731"/>
    </source>
</evidence>
<protein>
    <recommendedName>
        <fullName evidence="3">UDP-N-acetylglucosamine transferase subunit ALG14</fullName>
    </recommendedName>
    <alternativeName>
        <fullName evidence="10">Asparagine-linked glycosylation 14 homolog</fullName>
    </alternativeName>
    <alternativeName>
        <fullName evidence="9">UDP-N-acetylglucosamine transferase subunit alg14</fullName>
    </alternativeName>
</protein>
<comment type="subcellular location">
    <subcellularLocation>
        <location evidence="1">Endoplasmic reticulum membrane</location>
        <topology evidence="1">Single-pass membrane protein</topology>
    </subcellularLocation>
</comment>
<dbReference type="SUPFAM" id="SSF53756">
    <property type="entry name" value="UDP-Glycosyltransferase/glycogen phosphorylase"/>
    <property type="match status" value="1"/>
</dbReference>
<evidence type="ECO:0000256" key="11">
    <source>
        <dbReference type="SAM" id="Phobius"/>
    </source>
</evidence>
<dbReference type="AlphaFoldDB" id="V9L600"/>
<evidence type="ECO:0000256" key="6">
    <source>
        <dbReference type="ARBA" id="ARBA00022989"/>
    </source>
</evidence>
<keyword evidence="7 11" id="KW-0472">Membrane</keyword>
<accession>V9L600</accession>
<feature type="transmembrane region" description="Helical" evidence="11">
    <location>
        <begin position="6"/>
        <end position="26"/>
    </location>
</feature>
<reference evidence="12" key="1">
    <citation type="journal article" date="2014" name="Nature">
        <title>Elephant shark genome provides unique insights into gnathostome evolution.</title>
        <authorList>
            <consortium name="International Elephant Shark Genome Sequencing Consortium"/>
            <person name="Venkatesh B."/>
            <person name="Lee A.P."/>
            <person name="Ravi V."/>
            <person name="Maurya A.K."/>
            <person name="Lian M.M."/>
            <person name="Swann J.B."/>
            <person name="Ohta Y."/>
            <person name="Flajnik M.F."/>
            <person name="Sutoh Y."/>
            <person name="Kasahara M."/>
            <person name="Hoon S."/>
            <person name="Gangu V."/>
            <person name="Roy S.W."/>
            <person name="Irimia M."/>
            <person name="Korzh V."/>
            <person name="Kondrychyn I."/>
            <person name="Lim Z.W."/>
            <person name="Tay B.H."/>
            <person name="Tohari S."/>
            <person name="Kong K.W."/>
            <person name="Ho S."/>
            <person name="Lorente-Galdos B."/>
            <person name="Quilez J."/>
            <person name="Marques-Bonet T."/>
            <person name="Raney B.J."/>
            <person name="Ingham P.W."/>
            <person name="Tay A."/>
            <person name="Hillier L.W."/>
            <person name="Minx P."/>
            <person name="Boehm T."/>
            <person name="Wilson R.K."/>
            <person name="Brenner S."/>
            <person name="Warren W.C."/>
        </authorList>
    </citation>
    <scope>NUCLEOTIDE SEQUENCE</scope>
    <source>
        <tissue evidence="12">Intestine</tissue>
    </source>
</reference>
<dbReference type="PANTHER" id="PTHR12154">
    <property type="entry name" value="GLYCOSYL TRANSFERASE-RELATED"/>
    <property type="match status" value="1"/>
</dbReference>
<dbReference type="Gene3D" id="3.40.50.2000">
    <property type="entry name" value="Glycogen Phosphorylase B"/>
    <property type="match status" value="1"/>
</dbReference>
<evidence type="ECO:0000256" key="10">
    <source>
        <dbReference type="ARBA" id="ARBA00075041"/>
    </source>
</evidence>
<dbReference type="NCBIfam" id="NF041549">
    <property type="entry name" value="PssD"/>
    <property type="match status" value="1"/>
</dbReference>
<evidence type="ECO:0000313" key="12">
    <source>
        <dbReference type="EMBL" id="AFP06991.1"/>
    </source>
</evidence>
<dbReference type="Pfam" id="PF08660">
    <property type="entry name" value="Alg14"/>
    <property type="match status" value="1"/>
</dbReference>
<dbReference type="FunFam" id="3.40.50.2000:FF:000098">
    <property type="entry name" value="UDP-N-acetylglucosamine transferase subunit ALG14 homolog"/>
    <property type="match status" value="1"/>
</dbReference>
<keyword evidence="12" id="KW-0808">Transferase</keyword>
<sequence>MGWRPGAGVGVLALAAAACLALRLFVTVRNHKRRVAGERRPVRLLLVLGSGGHTTEMLRLVNSLSPLYAPRHYVIANTDKMSEEKVRIIEAAKNEKDTEPQYTIHRIPRSREVRQSWISSVVTTVYSILYSIPLVFQLKPDMVMCNGPGTCVPLCLSALLLGIFGIKKVLIIYVESICRVETLSLSGKILYYLSDYFFVQWSTLKEKYPKSIYLGRIV</sequence>
<dbReference type="EMBL" id="JW874474">
    <property type="protein sequence ID" value="AFP06991.1"/>
    <property type="molecule type" value="mRNA"/>
</dbReference>
<name>V9L600_CALMI</name>
<evidence type="ECO:0000256" key="5">
    <source>
        <dbReference type="ARBA" id="ARBA00022824"/>
    </source>
</evidence>
<dbReference type="PANTHER" id="PTHR12154:SF4">
    <property type="entry name" value="UDP-N-ACETYLGLUCOSAMINE TRANSFERASE SUBUNIT ALG14 HOMOLOG"/>
    <property type="match status" value="1"/>
</dbReference>
<evidence type="ECO:0000256" key="9">
    <source>
        <dbReference type="ARBA" id="ARBA00067533"/>
    </source>
</evidence>
<evidence type="ECO:0000256" key="8">
    <source>
        <dbReference type="ARBA" id="ARBA00063014"/>
    </source>
</evidence>
<organism evidence="12">
    <name type="scientific">Callorhinchus milii</name>
    <name type="common">Ghost shark</name>
    <dbReference type="NCBI Taxonomy" id="7868"/>
    <lineage>
        <taxon>Eukaryota</taxon>
        <taxon>Metazoa</taxon>
        <taxon>Chordata</taxon>
        <taxon>Craniata</taxon>
        <taxon>Vertebrata</taxon>
        <taxon>Chondrichthyes</taxon>
        <taxon>Holocephali</taxon>
        <taxon>Chimaeriformes</taxon>
        <taxon>Callorhinchidae</taxon>
        <taxon>Callorhinchus</taxon>
    </lineage>
</organism>
<feature type="transmembrane region" description="Helical" evidence="11">
    <location>
        <begin position="147"/>
        <end position="166"/>
    </location>
</feature>
<dbReference type="InterPro" id="IPR013969">
    <property type="entry name" value="Oligosacch_biosynth_Alg14"/>
</dbReference>
<evidence type="ECO:0000256" key="7">
    <source>
        <dbReference type="ARBA" id="ARBA00023136"/>
    </source>
</evidence>
<dbReference type="GO" id="GO:0004577">
    <property type="term" value="F:N-acetylglucosaminyldiphosphodolichol N-acetylglucosaminyltransferase activity"/>
    <property type="evidence" value="ECO:0007669"/>
    <property type="project" value="TreeGrafter"/>
</dbReference>
<evidence type="ECO:0000256" key="4">
    <source>
        <dbReference type="ARBA" id="ARBA00022692"/>
    </source>
</evidence>
<evidence type="ECO:0000256" key="1">
    <source>
        <dbReference type="ARBA" id="ARBA00004389"/>
    </source>
</evidence>
<keyword evidence="5" id="KW-0256">Endoplasmic reticulum</keyword>